<comment type="caution">
    <text evidence="11">The sequence shown here is derived from an EMBL/GenBank/DDBJ whole genome shotgun (WGS) entry which is preliminary data.</text>
</comment>
<organism evidence="11 12">
    <name type="scientific">Plasmodium gonderi</name>
    <dbReference type="NCBI Taxonomy" id="77519"/>
    <lineage>
        <taxon>Eukaryota</taxon>
        <taxon>Sar</taxon>
        <taxon>Alveolata</taxon>
        <taxon>Apicomplexa</taxon>
        <taxon>Aconoidasida</taxon>
        <taxon>Haemosporida</taxon>
        <taxon>Plasmodiidae</taxon>
        <taxon>Plasmodium</taxon>
        <taxon>Plasmodium (Plasmodium)</taxon>
    </lineage>
</organism>
<feature type="transmembrane region" description="Helical" evidence="10">
    <location>
        <begin position="215"/>
        <end position="233"/>
    </location>
</feature>
<keyword evidence="2 10" id="KW-0444">Lipid biosynthesis</keyword>
<reference evidence="12" key="1">
    <citation type="submission" date="2017-04" db="EMBL/GenBank/DDBJ databases">
        <title>Plasmodium gonderi genome.</title>
        <authorList>
            <person name="Arisue N."/>
            <person name="Honma H."/>
            <person name="Kawai S."/>
            <person name="Tougan T."/>
            <person name="Tanabe K."/>
            <person name="Horii T."/>
        </authorList>
    </citation>
    <scope>NUCLEOTIDE SEQUENCE [LARGE SCALE GENOMIC DNA]</scope>
    <source>
        <strain evidence="12">ATCC 30045</strain>
    </source>
</reference>
<sequence length="545" mass="63910">MSLISREFWVAGKGRELAKKYESAILMMSVLYIPIILLLQKIMKKRKGIEAKLVKVTWNICLSFLSLLGVLLILIYDRDVLKCIIMEESEYRAETRAVISIFTLTKAVEYGDTIFLILKKKKLTFLHSYHHLSVVIYCLYSQKELVSHAHYFVFLNLVVHTMMYFYFGFIYILPKILYKIRKFITCLQIFQMFIGIFISYYAIKNVENQIYVRNAIASFVLYLTYAILFLNFYFNNYYTNIKSNVATYIISVHILGIIGLIMICKSNDILRLFIEVSIGCVFTLTLLNFSFYFNEKYCQILSSKISEEKNFVEQTNLFNKYKKKYYSNMAFLKKMTINMIKTFLLCFNGLATYAHDNIFLFVHFYSEKLKKIAQDSVAVGGKSNNISNRFHHLDDNRIAVAAHNSGHVKRGEYAVHAEDAVHKEHAEQREKKLNKLFFLIKDLYNKSIISYIILKSPIENISKNLDNISSPDQSGKYQYFKLFYIIKQVIQNYVLYVLCLILPIYYGFKVYNDALLGLCVHGALRWLIEIYSTKIFNKSHKVHSY</sequence>
<feature type="transmembrane region" description="Helical" evidence="10">
    <location>
        <begin position="489"/>
        <end position="508"/>
    </location>
</feature>
<evidence type="ECO:0000313" key="12">
    <source>
        <dbReference type="Proteomes" id="UP000195521"/>
    </source>
</evidence>
<dbReference type="OMA" id="AHYFVFL"/>
<feature type="transmembrane region" description="Helical" evidence="10">
    <location>
        <begin position="245"/>
        <end position="263"/>
    </location>
</feature>
<keyword evidence="6 10" id="KW-1133">Transmembrane helix</keyword>
<dbReference type="RefSeq" id="XP_028542852.1">
    <property type="nucleotide sequence ID" value="XM_028687051.1"/>
</dbReference>
<keyword evidence="3 10" id="KW-0808">Transferase</keyword>
<dbReference type="InterPro" id="IPR002076">
    <property type="entry name" value="ELO_fam"/>
</dbReference>
<comment type="catalytic activity">
    <reaction evidence="10">
        <text>an acyl-CoA + malonyl-CoA + H(+) = a 3-oxoacyl-CoA + CO2 + CoA</text>
        <dbReference type="Rhea" id="RHEA:50252"/>
        <dbReference type="ChEBI" id="CHEBI:15378"/>
        <dbReference type="ChEBI" id="CHEBI:16526"/>
        <dbReference type="ChEBI" id="CHEBI:57287"/>
        <dbReference type="ChEBI" id="CHEBI:57384"/>
        <dbReference type="ChEBI" id="CHEBI:58342"/>
        <dbReference type="ChEBI" id="CHEBI:90726"/>
    </reaction>
    <physiologicalReaction direction="left-to-right" evidence="10">
        <dbReference type="Rhea" id="RHEA:50253"/>
    </physiologicalReaction>
</comment>
<dbReference type="GeneID" id="39746976"/>
<dbReference type="GO" id="GO:0042761">
    <property type="term" value="P:very long-chain fatty acid biosynthetic process"/>
    <property type="evidence" value="ECO:0007669"/>
    <property type="project" value="TreeGrafter"/>
</dbReference>
<dbReference type="PANTHER" id="PTHR11157">
    <property type="entry name" value="FATTY ACID ACYL TRANSFERASE-RELATED"/>
    <property type="match status" value="1"/>
</dbReference>
<name>A0A1Y1JIK6_PLAGO</name>
<comment type="caution">
    <text evidence="10">Lacks conserved residue(s) required for the propagation of feature annotation.</text>
</comment>
<keyword evidence="4 10" id="KW-0812">Transmembrane</keyword>
<feature type="transmembrane region" description="Helical" evidence="10">
    <location>
        <begin position="269"/>
        <end position="293"/>
    </location>
</feature>
<evidence type="ECO:0000256" key="1">
    <source>
        <dbReference type="ARBA" id="ARBA00004141"/>
    </source>
</evidence>
<proteinExistence type="inferred from homology"/>
<evidence type="ECO:0000256" key="2">
    <source>
        <dbReference type="ARBA" id="ARBA00022516"/>
    </source>
</evidence>
<gene>
    <name evidence="11" type="ORF">PGO_071780</name>
</gene>
<dbReference type="GO" id="GO:0019367">
    <property type="term" value="P:fatty acid elongation, saturated fatty acid"/>
    <property type="evidence" value="ECO:0007669"/>
    <property type="project" value="TreeGrafter"/>
</dbReference>
<evidence type="ECO:0000256" key="5">
    <source>
        <dbReference type="ARBA" id="ARBA00022832"/>
    </source>
</evidence>
<evidence type="ECO:0000313" key="11">
    <source>
        <dbReference type="EMBL" id="GAW80263.1"/>
    </source>
</evidence>
<evidence type="ECO:0000256" key="8">
    <source>
        <dbReference type="ARBA" id="ARBA00023136"/>
    </source>
</evidence>
<dbReference type="Pfam" id="PF01151">
    <property type="entry name" value="ELO"/>
    <property type="match status" value="1"/>
</dbReference>
<dbReference type="GO" id="GO:0005789">
    <property type="term" value="C:endoplasmic reticulum membrane"/>
    <property type="evidence" value="ECO:0007669"/>
    <property type="project" value="TreeGrafter"/>
</dbReference>
<protein>
    <recommendedName>
        <fullName evidence="10">Elongation of fatty acids protein</fullName>
        <ecNumber evidence="10">2.3.1.-</ecNumber>
    </recommendedName>
</protein>
<dbReference type="EMBL" id="BDQF01000008">
    <property type="protein sequence ID" value="GAW80263.1"/>
    <property type="molecule type" value="Genomic_DNA"/>
</dbReference>
<evidence type="ECO:0000256" key="6">
    <source>
        <dbReference type="ARBA" id="ARBA00022989"/>
    </source>
</evidence>
<keyword evidence="8 10" id="KW-0472">Membrane</keyword>
<feature type="transmembrane region" description="Helical" evidence="10">
    <location>
        <begin position="183"/>
        <end position="203"/>
    </location>
</feature>
<dbReference type="EC" id="2.3.1.-" evidence="10"/>
<keyword evidence="5 10" id="KW-0276">Fatty acid metabolism</keyword>
<dbReference type="Proteomes" id="UP000195521">
    <property type="component" value="Unassembled WGS sequence"/>
</dbReference>
<evidence type="ECO:0000256" key="3">
    <source>
        <dbReference type="ARBA" id="ARBA00022679"/>
    </source>
</evidence>
<comment type="similarity">
    <text evidence="10">Belongs to the ELO family.</text>
</comment>
<dbReference type="AlphaFoldDB" id="A0A1Y1JIK6"/>
<dbReference type="OrthoDB" id="10259681at2759"/>
<comment type="subcellular location">
    <subcellularLocation>
        <location evidence="1">Membrane</location>
        <topology evidence="1">Multi-pass membrane protein</topology>
    </subcellularLocation>
</comment>
<evidence type="ECO:0000256" key="7">
    <source>
        <dbReference type="ARBA" id="ARBA00023098"/>
    </source>
</evidence>
<keyword evidence="9 10" id="KW-0275">Fatty acid biosynthesis</keyword>
<dbReference type="GO" id="GO:0034625">
    <property type="term" value="P:fatty acid elongation, monounsaturated fatty acid"/>
    <property type="evidence" value="ECO:0007669"/>
    <property type="project" value="TreeGrafter"/>
</dbReference>
<dbReference type="GO" id="GO:0034626">
    <property type="term" value="P:fatty acid elongation, polyunsaturated fatty acid"/>
    <property type="evidence" value="ECO:0007669"/>
    <property type="project" value="TreeGrafter"/>
</dbReference>
<feature type="transmembrane region" description="Helical" evidence="10">
    <location>
        <begin position="21"/>
        <end position="40"/>
    </location>
</feature>
<dbReference type="PANTHER" id="PTHR11157:SF126">
    <property type="entry name" value="ELONGATION OF VERY LONG CHAIN FATTY ACIDS PROTEIN"/>
    <property type="match status" value="1"/>
</dbReference>
<evidence type="ECO:0000256" key="9">
    <source>
        <dbReference type="ARBA" id="ARBA00023160"/>
    </source>
</evidence>
<dbReference type="GO" id="GO:0009922">
    <property type="term" value="F:fatty acid elongase activity"/>
    <property type="evidence" value="ECO:0007669"/>
    <property type="project" value="InterPro"/>
</dbReference>
<dbReference type="GO" id="GO:0030148">
    <property type="term" value="P:sphingolipid biosynthetic process"/>
    <property type="evidence" value="ECO:0007669"/>
    <property type="project" value="TreeGrafter"/>
</dbReference>
<accession>A0A1Y1JIK6</accession>
<feature type="transmembrane region" description="Helical" evidence="10">
    <location>
        <begin position="56"/>
        <end position="76"/>
    </location>
</feature>
<evidence type="ECO:0000256" key="10">
    <source>
        <dbReference type="RuleBase" id="RU361115"/>
    </source>
</evidence>
<keyword evidence="7 10" id="KW-0443">Lipid metabolism</keyword>
<keyword evidence="12" id="KW-1185">Reference proteome</keyword>
<evidence type="ECO:0000256" key="4">
    <source>
        <dbReference type="ARBA" id="ARBA00022692"/>
    </source>
</evidence>
<feature type="transmembrane region" description="Helical" evidence="10">
    <location>
        <begin position="148"/>
        <end position="171"/>
    </location>
</feature>